<proteinExistence type="predicted"/>
<evidence type="ECO:0000256" key="1">
    <source>
        <dbReference type="SAM" id="MobiDB-lite"/>
    </source>
</evidence>
<dbReference type="Proteomes" id="UP000593571">
    <property type="component" value="Unassembled WGS sequence"/>
</dbReference>
<keyword evidence="3" id="KW-1185">Reference proteome</keyword>
<gene>
    <name evidence="2" type="ORF">HJG63_010454</name>
</gene>
<reference evidence="2 3" key="1">
    <citation type="journal article" date="2020" name="Nature">
        <title>Six reference-quality genomes reveal evolution of bat adaptations.</title>
        <authorList>
            <person name="Jebb D."/>
            <person name="Huang Z."/>
            <person name="Pippel M."/>
            <person name="Hughes G.M."/>
            <person name="Lavrichenko K."/>
            <person name="Devanna P."/>
            <person name="Winkler S."/>
            <person name="Jermiin L.S."/>
            <person name="Skirmuntt E.C."/>
            <person name="Katzourakis A."/>
            <person name="Burkitt-Gray L."/>
            <person name="Ray D.A."/>
            <person name="Sullivan K.A.M."/>
            <person name="Roscito J.G."/>
            <person name="Kirilenko B.M."/>
            <person name="Davalos L.M."/>
            <person name="Corthals A.P."/>
            <person name="Power M.L."/>
            <person name="Jones G."/>
            <person name="Ransome R.D."/>
            <person name="Dechmann D.K.N."/>
            <person name="Locatelli A.G."/>
            <person name="Puechmaille S.J."/>
            <person name="Fedrigo O."/>
            <person name="Jarvis E.D."/>
            <person name="Hiller M."/>
            <person name="Vernes S.C."/>
            <person name="Myers E.W."/>
            <person name="Teeling E.C."/>
        </authorList>
    </citation>
    <scope>NUCLEOTIDE SEQUENCE [LARGE SCALE GENOMIC DNA]</scope>
    <source>
        <strain evidence="2">MRouAeg1</strain>
        <tissue evidence="2">Muscle</tissue>
    </source>
</reference>
<dbReference type="AlphaFoldDB" id="A0A7J8B7A1"/>
<feature type="compositionally biased region" description="Basic and acidic residues" evidence="1">
    <location>
        <begin position="71"/>
        <end position="83"/>
    </location>
</feature>
<feature type="region of interest" description="Disordered" evidence="1">
    <location>
        <begin position="1"/>
        <end position="120"/>
    </location>
</feature>
<evidence type="ECO:0000313" key="3">
    <source>
        <dbReference type="Proteomes" id="UP000593571"/>
    </source>
</evidence>
<protein>
    <submittedName>
        <fullName evidence="2">Uncharacterized protein</fullName>
    </submittedName>
</protein>
<feature type="compositionally biased region" description="Polar residues" evidence="1">
    <location>
        <begin position="46"/>
        <end position="60"/>
    </location>
</feature>
<dbReference type="EMBL" id="JACASE010000020">
    <property type="protein sequence ID" value="KAF6394502.1"/>
    <property type="molecule type" value="Genomic_DNA"/>
</dbReference>
<comment type="caution">
    <text evidence="2">The sequence shown here is derived from an EMBL/GenBank/DDBJ whole genome shotgun (WGS) entry which is preliminary data.</text>
</comment>
<organism evidence="2 3">
    <name type="scientific">Rousettus aegyptiacus</name>
    <name type="common">Egyptian fruit bat</name>
    <name type="synonym">Pteropus aegyptiacus</name>
    <dbReference type="NCBI Taxonomy" id="9407"/>
    <lineage>
        <taxon>Eukaryota</taxon>
        <taxon>Metazoa</taxon>
        <taxon>Chordata</taxon>
        <taxon>Craniata</taxon>
        <taxon>Vertebrata</taxon>
        <taxon>Euteleostomi</taxon>
        <taxon>Mammalia</taxon>
        <taxon>Eutheria</taxon>
        <taxon>Laurasiatheria</taxon>
        <taxon>Chiroptera</taxon>
        <taxon>Yinpterochiroptera</taxon>
        <taxon>Pteropodoidea</taxon>
        <taxon>Pteropodidae</taxon>
        <taxon>Rousettinae</taxon>
        <taxon>Rousettus</taxon>
    </lineage>
</organism>
<feature type="compositionally biased region" description="Basic and acidic residues" evidence="1">
    <location>
        <begin position="95"/>
        <end position="106"/>
    </location>
</feature>
<name>A0A7J8B7A1_ROUAE</name>
<evidence type="ECO:0000313" key="2">
    <source>
        <dbReference type="EMBL" id="KAF6394502.1"/>
    </source>
</evidence>
<accession>A0A7J8B7A1</accession>
<sequence>MRHGAAPAATTPHEAQGSVRGPGRRPDVRPGRQSGARPRACRHSRGSGTHCTSTAHTADGSSAPHARTPRMARESPQRLRESGARWPAGSSENLKVWDPRQARPEEGVALAPGSRGRPPFPGLTGDRWGIAAADGGWTPALGSGVRLMGCWRGHMEQGVLESPRPPQRR</sequence>